<evidence type="ECO:0000256" key="8">
    <source>
        <dbReference type="ARBA" id="ARBA00023157"/>
    </source>
</evidence>
<organism evidence="10 11">
    <name type="scientific">Henosepilachna vigintioctopunctata</name>
    <dbReference type="NCBI Taxonomy" id="420089"/>
    <lineage>
        <taxon>Eukaryota</taxon>
        <taxon>Metazoa</taxon>
        <taxon>Ecdysozoa</taxon>
        <taxon>Arthropoda</taxon>
        <taxon>Hexapoda</taxon>
        <taxon>Insecta</taxon>
        <taxon>Pterygota</taxon>
        <taxon>Neoptera</taxon>
        <taxon>Endopterygota</taxon>
        <taxon>Coleoptera</taxon>
        <taxon>Polyphaga</taxon>
        <taxon>Cucujiformia</taxon>
        <taxon>Coccinelloidea</taxon>
        <taxon>Coccinellidae</taxon>
        <taxon>Epilachninae</taxon>
        <taxon>Epilachnini</taxon>
        <taxon>Henosepilachna</taxon>
    </lineage>
</organism>
<comment type="subcellular location">
    <subcellularLocation>
        <location evidence="1">Secreted</location>
    </subcellularLocation>
</comment>
<keyword evidence="7" id="KW-0044">Antibiotic</keyword>
<evidence type="ECO:0000259" key="9">
    <source>
        <dbReference type="PROSITE" id="PS51378"/>
    </source>
</evidence>
<keyword evidence="4" id="KW-0399">Innate immunity</keyword>
<keyword evidence="3" id="KW-0929">Antimicrobial</keyword>
<dbReference type="InterPro" id="IPR003614">
    <property type="entry name" value="Knottins"/>
</dbReference>
<keyword evidence="11" id="KW-1185">Reference proteome</keyword>
<feature type="domain" description="Invertebrate defensins family profile" evidence="9">
    <location>
        <begin position="83"/>
        <end position="126"/>
    </location>
</feature>
<dbReference type="EMBL" id="JARQZJ010000101">
    <property type="protein sequence ID" value="KAK9886711.1"/>
    <property type="molecule type" value="Genomic_DNA"/>
</dbReference>
<dbReference type="GO" id="GO:0045087">
    <property type="term" value="P:innate immune response"/>
    <property type="evidence" value="ECO:0007669"/>
    <property type="project" value="UniProtKB-KW"/>
</dbReference>
<dbReference type="SUPFAM" id="SSF57095">
    <property type="entry name" value="Scorpion toxin-like"/>
    <property type="match status" value="1"/>
</dbReference>
<dbReference type="Proteomes" id="UP001431783">
    <property type="component" value="Unassembled WGS sequence"/>
</dbReference>
<evidence type="ECO:0000313" key="10">
    <source>
        <dbReference type="EMBL" id="KAK9886711.1"/>
    </source>
</evidence>
<dbReference type="SMART" id="SM00505">
    <property type="entry name" value="Knot1"/>
    <property type="match status" value="1"/>
</dbReference>
<dbReference type="Pfam" id="PF01097">
    <property type="entry name" value="Defensin_2"/>
    <property type="match status" value="1"/>
</dbReference>
<dbReference type="InterPro" id="IPR001542">
    <property type="entry name" value="Defensin_invertebrate/fungal"/>
</dbReference>
<evidence type="ECO:0000256" key="2">
    <source>
        <dbReference type="ARBA" id="ARBA00022525"/>
    </source>
</evidence>
<keyword evidence="5" id="KW-0391">Immunity</keyword>
<evidence type="ECO:0000256" key="3">
    <source>
        <dbReference type="ARBA" id="ARBA00022529"/>
    </source>
</evidence>
<gene>
    <name evidence="10" type="ORF">WA026_017630</name>
</gene>
<reference evidence="10 11" key="1">
    <citation type="submission" date="2023-03" db="EMBL/GenBank/DDBJ databases">
        <title>Genome insight into feeding habits of ladybird beetles.</title>
        <authorList>
            <person name="Li H.-S."/>
            <person name="Huang Y.-H."/>
            <person name="Pang H."/>
        </authorList>
    </citation>
    <scope>NUCLEOTIDE SEQUENCE [LARGE SCALE GENOMIC DNA]</scope>
    <source>
        <strain evidence="10">SYSU_2023b</strain>
        <tissue evidence="10">Whole body</tissue>
    </source>
</reference>
<dbReference type="PANTHER" id="PTHR13645:SF0">
    <property type="entry name" value="DEFENSIN"/>
    <property type="match status" value="1"/>
</dbReference>
<dbReference type="Gene3D" id="3.30.30.10">
    <property type="entry name" value="Knottin, scorpion toxin-like"/>
    <property type="match status" value="1"/>
</dbReference>
<evidence type="ECO:0000256" key="7">
    <source>
        <dbReference type="ARBA" id="ARBA00023022"/>
    </source>
</evidence>
<dbReference type="PROSITE" id="PS51378">
    <property type="entry name" value="INVERT_DEFENSINS"/>
    <property type="match status" value="1"/>
</dbReference>
<protein>
    <recommendedName>
        <fullName evidence="9">Invertebrate defensins family profile domain-containing protein</fullName>
    </recommendedName>
</protein>
<accession>A0AAW1V3M8</accession>
<name>A0AAW1V3M8_9CUCU</name>
<dbReference type="GO" id="GO:0005615">
    <property type="term" value="C:extracellular space"/>
    <property type="evidence" value="ECO:0007669"/>
    <property type="project" value="TreeGrafter"/>
</dbReference>
<sequence>MSDFEDDSECLKIHLAGKFSESSDSGDDNELDEEYHLLRPSPIPADIIRQKSIYRPPSPIKDANNCNLLYSSKENSSVIRVKGISCDVLSFSLGGFQLNNSLCALNCIRLGTSGGYCENGACLCRKL</sequence>
<dbReference type="PANTHER" id="PTHR13645">
    <property type="entry name" value="DEFENSIN"/>
    <property type="match status" value="1"/>
</dbReference>
<proteinExistence type="predicted"/>
<evidence type="ECO:0000256" key="5">
    <source>
        <dbReference type="ARBA" id="ARBA00022859"/>
    </source>
</evidence>
<keyword evidence="8" id="KW-1015">Disulfide bond</keyword>
<comment type="caution">
    <text evidence="10">The sequence shown here is derived from an EMBL/GenBank/DDBJ whole genome shotgun (WGS) entry which is preliminary data.</text>
</comment>
<keyword evidence="2" id="KW-0964">Secreted</keyword>
<evidence type="ECO:0000313" key="11">
    <source>
        <dbReference type="Proteomes" id="UP001431783"/>
    </source>
</evidence>
<evidence type="ECO:0000256" key="1">
    <source>
        <dbReference type="ARBA" id="ARBA00004613"/>
    </source>
</evidence>
<dbReference type="GO" id="GO:0042742">
    <property type="term" value="P:defense response to bacterium"/>
    <property type="evidence" value="ECO:0007669"/>
    <property type="project" value="UniProtKB-KW"/>
</dbReference>
<keyword evidence="6" id="KW-0211">Defensin</keyword>
<dbReference type="GO" id="GO:0006959">
    <property type="term" value="P:humoral immune response"/>
    <property type="evidence" value="ECO:0007669"/>
    <property type="project" value="TreeGrafter"/>
</dbReference>
<dbReference type="InterPro" id="IPR036574">
    <property type="entry name" value="Scorpion_toxin-like_sf"/>
</dbReference>
<evidence type="ECO:0000256" key="4">
    <source>
        <dbReference type="ARBA" id="ARBA00022588"/>
    </source>
</evidence>
<evidence type="ECO:0000256" key="6">
    <source>
        <dbReference type="ARBA" id="ARBA00022940"/>
    </source>
</evidence>
<dbReference type="AlphaFoldDB" id="A0AAW1V3M8"/>